<accession>A0A2W5FFD2</accession>
<name>A0A2W5FFD2_9BURK</name>
<feature type="transmembrane region" description="Helical" evidence="6">
    <location>
        <begin position="148"/>
        <end position="166"/>
    </location>
</feature>
<proteinExistence type="predicted"/>
<protein>
    <submittedName>
        <fullName evidence="8">Cytochrome C biogenesis protein ResB</fullName>
    </submittedName>
</protein>
<evidence type="ECO:0000256" key="4">
    <source>
        <dbReference type="ARBA" id="ARBA00022989"/>
    </source>
</evidence>
<dbReference type="InterPro" id="IPR007816">
    <property type="entry name" value="ResB-like_domain"/>
</dbReference>
<comment type="caution">
    <text evidence="8">The sequence shown here is derived from an EMBL/GenBank/DDBJ whole genome shotgun (WGS) entry which is preliminary data.</text>
</comment>
<feature type="domain" description="ResB-like" evidence="7">
    <location>
        <begin position="1"/>
        <end position="656"/>
    </location>
</feature>
<keyword evidence="5 6" id="KW-0472">Membrane</keyword>
<sequence>MRFAIALLSVICIASVIGTVVQQRQPMGNYVNQFGPFWAELFDKFGLYTVYGAPWFLVILAFLVISTSLCIARNTPKIMADLRSYKENVREQSLQAHHHKATAELPGLPETVLAEIAPRLNALGWKAKVQKREHGLMVAARRGAANKIGYLAAHSAIVLICLGGLFDGDLMVRMLMWAQGKTLYTGAGLVADVGAEHRLGTGNPSFRGNLFVPEKAQAGTAVLTLPGGVVLQDLPFDVELKKFTVDYYPTGMPKSFASDIVIRDHAGGATRSAVVKVNEPVIHDGIAIYQSSFEDGGSLLKLKALSLTSDDSLAVQGRVGDKTGFGEQTLEFAGLRVINVENLGGDKNGSTDVRKVDLTDTLQNHLGSGAKGTTTKSLHNVGPSFSYRLRDSAGQAREFNNYMLPVELDGQRVFLAGVRDNLSDNFRYLRMPVDEHDSLDGWLRLRRALATPALRDAAARAYAVSATPPDRPQMTPQLQATAQRALALFSGAHAKPGDEVKGGLPALSQFIDREVPETERARVSEVLLRILNGSLYELNQIARDRAGLPPAATDAAMQAFMTQAVLSLSDSLYYPAPALFQLQDFDQLQASVFQVTRAPGQKLVYLGAVLLIIGVFAMLYIKERRLWLWITLGSDTRHSQVSLAMSSTRESPDNAQLFAQLRQALLKADQ</sequence>
<dbReference type="AlphaFoldDB" id="A0A2W5FFD2"/>
<evidence type="ECO:0000256" key="2">
    <source>
        <dbReference type="ARBA" id="ARBA00022692"/>
    </source>
</evidence>
<dbReference type="PANTHER" id="PTHR31566">
    <property type="entry name" value="CYTOCHROME C BIOGENESIS PROTEIN CCS1, CHLOROPLASTIC"/>
    <property type="match status" value="1"/>
</dbReference>
<dbReference type="PANTHER" id="PTHR31566:SF0">
    <property type="entry name" value="CYTOCHROME C BIOGENESIS PROTEIN CCS1, CHLOROPLASTIC"/>
    <property type="match status" value="1"/>
</dbReference>
<evidence type="ECO:0000256" key="5">
    <source>
        <dbReference type="ARBA" id="ARBA00023136"/>
    </source>
</evidence>
<evidence type="ECO:0000256" key="1">
    <source>
        <dbReference type="ARBA" id="ARBA00004141"/>
    </source>
</evidence>
<evidence type="ECO:0000313" key="8">
    <source>
        <dbReference type="EMBL" id="PZP28389.1"/>
    </source>
</evidence>
<dbReference type="Pfam" id="PF05140">
    <property type="entry name" value="ResB"/>
    <property type="match status" value="1"/>
</dbReference>
<dbReference type="Proteomes" id="UP000249633">
    <property type="component" value="Unassembled WGS sequence"/>
</dbReference>
<evidence type="ECO:0000259" key="7">
    <source>
        <dbReference type="Pfam" id="PF05140"/>
    </source>
</evidence>
<evidence type="ECO:0000256" key="6">
    <source>
        <dbReference type="SAM" id="Phobius"/>
    </source>
</evidence>
<evidence type="ECO:0000313" key="9">
    <source>
        <dbReference type="Proteomes" id="UP000249633"/>
    </source>
</evidence>
<dbReference type="GO" id="GO:0017004">
    <property type="term" value="P:cytochrome complex assembly"/>
    <property type="evidence" value="ECO:0007669"/>
    <property type="project" value="UniProtKB-KW"/>
</dbReference>
<keyword evidence="4 6" id="KW-1133">Transmembrane helix</keyword>
<gene>
    <name evidence="8" type="ORF">DI603_19665</name>
</gene>
<dbReference type="GO" id="GO:0016020">
    <property type="term" value="C:membrane"/>
    <property type="evidence" value="ECO:0007669"/>
    <property type="project" value="UniProtKB-SubCell"/>
</dbReference>
<evidence type="ECO:0000256" key="3">
    <source>
        <dbReference type="ARBA" id="ARBA00022748"/>
    </source>
</evidence>
<keyword evidence="2 6" id="KW-0812">Transmembrane</keyword>
<dbReference type="EMBL" id="QFOD01000023">
    <property type="protein sequence ID" value="PZP28389.1"/>
    <property type="molecule type" value="Genomic_DNA"/>
</dbReference>
<reference evidence="8 9" key="1">
    <citation type="submission" date="2017-08" db="EMBL/GenBank/DDBJ databases">
        <title>Infants hospitalized years apart are colonized by the same room-sourced microbial strains.</title>
        <authorList>
            <person name="Brooks B."/>
            <person name="Olm M.R."/>
            <person name="Firek B.A."/>
            <person name="Baker R."/>
            <person name="Thomas B.C."/>
            <person name="Morowitz M.J."/>
            <person name="Banfield J.F."/>
        </authorList>
    </citation>
    <scope>NUCLEOTIDE SEQUENCE [LARGE SCALE GENOMIC DNA]</scope>
    <source>
        <strain evidence="8">S2_012_000_R2_81</strain>
    </source>
</reference>
<organism evidence="8 9">
    <name type="scientific">Roseateles depolymerans</name>
    <dbReference type="NCBI Taxonomy" id="76731"/>
    <lineage>
        <taxon>Bacteria</taxon>
        <taxon>Pseudomonadati</taxon>
        <taxon>Pseudomonadota</taxon>
        <taxon>Betaproteobacteria</taxon>
        <taxon>Burkholderiales</taxon>
        <taxon>Sphaerotilaceae</taxon>
        <taxon>Roseateles</taxon>
    </lineage>
</organism>
<keyword evidence="3" id="KW-0201">Cytochrome c-type biogenesis</keyword>
<feature type="transmembrane region" description="Helical" evidence="6">
    <location>
        <begin position="46"/>
        <end position="72"/>
    </location>
</feature>
<feature type="transmembrane region" description="Helical" evidence="6">
    <location>
        <begin position="603"/>
        <end position="621"/>
    </location>
</feature>
<comment type="subcellular location">
    <subcellularLocation>
        <location evidence="1">Membrane</location>
        <topology evidence="1">Multi-pass membrane protein</topology>
    </subcellularLocation>
</comment>
<dbReference type="InterPro" id="IPR023494">
    <property type="entry name" value="Cyt_c_bgen_Ccs1/CcsB/ResB"/>
</dbReference>